<dbReference type="Proteomes" id="UP000789901">
    <property type="component" value="Unassembled WGS sequence"/>
</dbReference>
<keyword evidence="3" id="KW-1185">Reference proteome</keyword>
<feature type="transmembrane region" description="Helical" evidence="1">
    <location>
        <begin position="221"/>
        <end position="240"/>
    </location>
</feature>
<organism evidence="2 3">
    <name type="scientific">Gigaspora margarita</name>
    <dbReference type="NCBI Taxonomy" id="4874"/>
    <lineage>
        <taxon>Eukaryota</taxon>
        <taxon>Fungi</taxon>
        <taxon>Fungi incertae sedis</taxon>
        <taxon>Mucoromycota</taxon>
        <taxon>Glomeromycotina</taxon>
        <taxon>Glomeromycetes</taxon>
        <taxon>Diversisporales</taxon>
        <taxon>Gigasporaceae</taxon>
        <taxon>Gigaspora</taxon>
    </lineage>
</organism>
<proteinExistence type="predicted"/>
<feature type="transmembrane region" description="Helical" evidence="1">
    <location>
        <begin position="186"/>
        <end position="214"/>
    </location>
</feature>
<feature type="transmembrane region" description="Helical" evidence="1">
    <location>
        <begin position="279"/>
        <end position="312"/>
    </location>
</feature>
<sequence length="376" mass="42649">MNEEDNSTENNVYVLKSLKKALIMGDHEVIIRLNELEKQIEWKWFKKIKNLIRILFEDAVNVKNTVNENNDGSINSEDVVNVKNAVNKNNDAEEQFLCALREDPFVVGNIKDLEDEDLKKFIANLKDAKKQRTFIQHTANAMRKPFFFVLEFIFAVLGRVLFYVCMIPVLTTIICLYIAINFLIASIALVVWIVSFILFFALLCILLSISLGLLSCGLSGFLICIACVVMAIPISIIWLLSPILRLTGAYKNILKGVFHMSEDQAVNWNNWAGLECIAGIVLLIITVLVVAGCGMLSIGLMALCLTGIIALIESYTELTKKYFSKIKQKSDESDGEFKKEVDDCIEGFMDKAIMYTEVIEWIQNEENEKNEKELEM</sequence>
<accession>A0ABN7V546</accession>
<keyword evidence="1" id="KW-1133">Transmembrane helix</keyword>
<evidence type="ECO:0000313" key="2">
    <source>
        <dbReference type="EMBL" id="CAG8732326.1"/>
    </source>
</evidence>
<evidence type="ECO:0000313" key="3">
    <source>
        <dbReference type="Proteomes" id="UP000789901"/>
    </source>
</evidence>
<gene>
    <name evidence="2" type="ORF">GMARGA_LOCUS14512</name>
</gene>
<dbReference type="EMBL" id="CAJVQB010009647">
    <property type="protein sequence ID" value="CAG8732326.1"/>
    <property type="molecule type" value="Genomic_DNA"/>
</dbReference>
<keyword evidence="1" id="KW-0812">Transmembrane</keyword>
<name>A0ABN7V546_GIGMA</name>
<keyword evidence="1" id="KW-0472">Membrane</keyword>
<comment type="caution">
    <text evidence="2">The sequence shown here is derived from an EMBL/GenBank/DDBJ whole genome shotgun (WGS) entry which is preliminary data.</text>
</comment>
<evidence type="ECO:0000256" key="1">
    <source>
        <dbReference type="SAM" id="Phobius"/>
    </source>
</evidence>
<feature type="transmembrane region" description="Helical" evidence="1">
    <location>
        <begin position="152"/>
        <end position="180"/>
    </location>
</feature>
<reference evidence="2 3" key="1">
    <citation type="submission" date="2021-06" db="EMBL/GenBank/DDBJ databases">
        <authorList>
            <person name="Kallberg Y."/>
            <person name="Tangrot J."/>
            <person name="Rosling A."/>
        </authorList>
    </citation>
    <scope>NUCLEOTIDE SEQUENCE [LARGE SCALE GENOMIC DNA]</scope>
    <source>
        <strain evidence="2 3">120-4 pot B 10/14</strain>
    </source>
</reference>
<protein>
    <submittedName>
        <fullName evidence="2">24636_t:CDS:1</fullName>
    </submittedName>
</protein>